<dbReference type="AlphaFoldDB" id="A0A3B1ANH9"/>
<dbReference type="EMBL" id="UOFY01000017">
    <property type="protein sequence ID" value="VAX07499.1"/>
    <property type="molecule type" value="Genomic_DNA"/>
</dbReference>
<accession>A0A3B1ANH9</accession>
<proteinExistence type="predicted"/>
<dbReference type="PROSITE" id="PS51257">
    <property type="entry name" value="PROKAR_LIPOPROTEIN"/>
    <property type="match status" value="1"/>
</dbReference>
<organism evidence="1">
    <name type="scientific">hydrothermal vent metagenome</name>
    <dbReference type="NCBI Taxonomy" id="652676"/>
    <lineage>
        <taxon>unclassified sequences</taxon>
        <taxon>metagenomes</taxon>
        <taxon>ecological metagenomes</taxon>
    </lineage>
</organism>
<name>A0A3B1ANH9_9ZZZZ</name>
<evidence type="ECO:0000313" key="1">
    <source>
        <dbReference type="EMBL" id="VAX07499.1"/>
    </source>
</evidence>
<reference evidence="1" key="1">
    <citation type="submission" date="2018-06" db="EMBL/GenBank/DDBJ databases">
        <authorList>
            <person name="Zhirakovskaya E."/>
        </authorList>
    </citation>
    <scope>NUCLEOTIDE SEQUENCE</scope>
</reference>
<evidence type="ECO:0008006" key="2">
    <source>
        <dbReference type="Google" id="ProtNLM"/>
    </source>
</evidence>
<protein>
    <recommendedName>
        <fullName evidence="2">Lipoprotein</fullName>
    </recommendedName>
</protein>
<gene>
    <name evidence="1" type="ORF">MNBD_GAMMA25-368</name>
</gene>
<sequence length="290" mass="29714">MKNIQWGLFIFTGSLLAACGGGSGDDGNNNGLTVPAGAVTITSGNAVTTGSTSADVAVSAPSAIKNANITGGITLTQPSSLLSTTDLVLALRKQLSSNAGSLTEQAVVSGIEINESCDFGGSISGTYEETATRTNGTVKFNDCKLFSSNETGLNGSLIIDFQEQSNADYSAKISGNFSFGIPEYPNISYQGLDFSATGNDDTGDYSIRVDVAVSGIPGGGFLFQTTQNFTGNDNSRPDCPTAGQFLVTGAEGTQLRATSAGTEVTVEFNDGSGTFVEVAASPVDCTEIYD</sequence>